<keyword evidence="3" id="KW-0482">Metalloprotease</keyword>
<sequence>MTVKLFLRVLLANCLIIICFNLLTLLPDFKSYALAPGHRILTGLCLYGFQFAMTWYLLKDQRNWLTFPFKAKFLIKGAIAFLIALSLTAVFVSMLDDRMETSDNTDQWLVFFQIFLLNSLPGALMEEWLFRCFPFRLAHTHSLKMPSNIFFLLMLLLFTLIHIPAYLFQYDAGLSSLGNIFVSGIFLFLIYFMTRNVVYTALFHAFCNNPKFVTESTLNWQYFYASIFLVTIAWPLIENQVAKRRMEKEDVG</sequence>
<proteinExistence type="predicted"/>
<dbReference type="GO" id="GO:0004175">
    <property type="term" value="F:endopeptidase activity"/>
    <property type="evidence" value="ECO:0007669"/>
    <property type="project" value="UniProtKB-ARBA"/>
</dbReference>
<evidence type="ECO:0000313" key="4">
    <source>
        <dbReference type="Proteomes" id="UP000294850"/>
    </source>
</evidence>
<feature type="transmembrane region" description="Helical" evidence="1">
    <location>
        <begin position="38"/>
        <end position="58"/>
    </location>
</feature>
<feature type="domain" description="CAAX prenyl protease 2/Lysostaphin resistance protein A-like" evidence="2">
    <location>
        <begin position="112"/>
        <end position="208"/>
    </location>
</feature>
<dbReference type="GO" id="GO:0080120">
    <property type="term" value="P:CAAX-box protein maturation"/>
    <property type="evidence" value="ECO:0007669"/>
    <property type="project" value="UniProtKB-ARBA"/>
</dbReference>
<evidence type="ECO:0000259" key="2">
    <source>
        <dbReference type="Pfam" id="PF02517"/>
    </source>
</evidence>
<feature type="transmembrane region" description="Helical" evidence="1">
    <location>
        <begin position="149"/>
        <end position="168"/>
    </location>
</feature>
<organism evidence="3 4">
    <name type="scientific">Dyadobacter psychrotolerans</name>
    <dbReference type="NCBI Taxonomy" id="2541721"/>
    <lineage>
        <taxon>Bacteria</taxon>
        <taxon>Pseudomonadati</taxon>
        <taxon>Bacteroidota</taxon>
        <taxon>Cytophagia</taxon>
        <taxon>Cytophagales</taxon>
        <taxon>Spirosomataceae</taxon>
        <taxon>Dyadobacter</taxon>
    </lineage>
</organism>
<dbReference type="Pfam" id="PF02517">
    <property type="entry name" value="Rce1-like"/>
    <property type="match status" value="1"/>
</dbReference>
<evidence type="ECO:0000313" key="3">
    <source>
        <dbReference type="EMBL" id="TDE14675.1"/>
    </source>
</evidence>
<reference evidence="3 4" key="1">
    <citation type="submission" date="2019-03" db="EMBL/GenBank/DDBJ databases">
        <title>Dyadobacter AR-3-6 sp. nov., isolated from arctic soil.</title>
        <authorList>
            <person name="Chaudhary D.K."/>
        </authorList>
    </citation>
    <scope>NUCLEOTIDE SEQUENCE [LARGE SCALE GENOMIC DNA]</scope>
    <source>
        <strain evidence="3 4">AR-3-6</strain>
    </source>
</reference>
<dbReference type="Proteomes" id="UP000294850">
    <property type="component" value="Unassembled WGS sequence"/>
</dbReference>
<dbReference type="EMBL" id="SMFL01000005">
    <property type="protein sequence ID" value="TDE14675.1"/>
    <property type="molecule type" value="Genomic_DNA"/>
</dbReference>
<keyword evidence="4" id="KW-1185">Reference proteome</keyword>
<evidence type="ECO:0000256" key="1">
    <source>
        <dbReference type="SAM" id="Phobius"/>
    </source>
</evidence>
<comment type="caution">
    <text evidence="3">The sequence shown here is derived from an EMBL/GenBank/DDBJ whole genome shotgun (WGS) entry which is preliminary data.</text>
</comment>
<protein>
    <submittedName>
        <fullName evidence="3">CPBP family intramembrane metalloprotease</fullName>
    </submittedName>
</protein>
<keyword evidence="1" id="KW-1133">Transmembrane helix</keyword>
<feature type="transmembrane region" description="Helical" evidence="1">
    <location>
        <begin position="108"/>
        <end position="129"/>
    </location>
</feature>
<feature type="transmembrane region" description="Helical" evidence="1">
    <location>
        <begin position="218"/>
        <end position="237"/>
    </location>
</feature>
<feature type="transmembrane region" description="Helical" evidence="1">
    <location>
        <begin position="6"/>
        <end position="26"/>
    </location>
</feature>
<accession>A0A4R5DU16</accession>
<keyword evidence="3" id="KW-0378">Hydrolase</keyword>
<keyword evidence="3" id="KW-0645">Protease</keyword>
<feature type="transmembrane region" description="Helical" evidence="1">
    <location>
        <begin position="180"/>
        <end position="206"/>
    </location>
</feature>
<feature type="transmembrane region" description="Helical" evidence="1">
    <location>
        <begin position="78"/>
        <end position="96"/>
    </location>
</feature>
<name>A0A4R5DU16_9BACT</name>
<gene>
    <name evidence="3" type="ORF">E0F88_15920</name>
</gene>
<keyword evidence="1" id="KW-0472">Membrane</keyword>
<keyword evidence="1" id="KW-0812">Transmembrane</keyword>
<dbReference type="OrthoDB" id="962954at2"/>
<dbReference type="InterPro" id="IPR003675">
    <property type="entry name" value="Rce1/LyrA-like_dom"/>
</dbReference>
<dbReference type="AlphaFoldDB" id="A0A4R5DU16"/>
<dbReference type="GO" id="GO:0006508">
    <property type="term" value="P:proteolysis"/>
    <property type="evidence" value="ECO:0007669"/>
    <property type="project" value="UniProtKB-KW"/>
</dbReference>
<dbReference type="RefSeq" id="WP_131959258.1">
    <property type="nucleotide sequence ID" value="NZ_SMFL01000005.1"/>
</dbReference>
<dbReference type="GO" id="GO:0008237">
    <property type="term" value="F:metallopeptidase activity"/>
    <property type="evidence" value="ECO:0007669"/>
    <property type="project" value="UniProtKB-KW"/>
</dbReference>